<dbReference type="PANTHER" id="PTHR43581">
    <property type="entry name" value="ATP/GTP PHOSPHATASE"/>
    <property type="match status" value="1"/>
</dbReference>
<dbReference type="EMBL" id="JAERTY010000012">
    <property type="protein sequence ID" value="MBL1411097.1"/>
    <property type="molecule type" value="Genomic_DNA"/>
</dbReference>
<comment type="caution">
    <text evidence="2">The sequence shown here is derived from an EMBL/GenBank/DDBJ whole genome shotgun (WGS) entry which is preliminary data.</text>
</comment>
<evidence type="ECO:0000313" key="3">
    <source>
        <dbReference type="Proteomes" id="UP000625283"/>
    </source>
</evidence>
<feature type="domain" description="ATPase AAA-type core" evidence="1">
    <location>
        <begin position="137"/>
        <end position="280"/>
    </location>
</feature>
<dbReference type="Proteomes" id="UP000625283">
    <property type="component" value="Unassembled WGS sequence"/>
</dbReference>
<dbReference type="InterPro" id="IPR003959">
    <property type="entry name" value="ATPase_AAA_core"/>
</dbReference>
<keyword evidence="2" id="KW-0067">ATP-binding</keyword>
<evidence type="ECO:0000313" key="2">
    <source>
        <dbReference type="EMBL" id="MBL1411097.1"/>
    </source>
</evidence>
<dbReference type="PANTHER" id="PTHR43581:SF4">
    <property type="entry name" value="ATP_GTP PHOSPHATASE"/>
    <property type="match status" value="1"/>
</dbReference>
<proteinExistence type="predicted"/>
<reference evidence="2 3" key="1">
    <citation type="submission" date="2021-01" db="EMBL/GenBank/DDBJ databases">
        <title>C459-1 draft genome sequence.</title>
        <authorList>
            <person name="Zhang X.-F."/>
        </authorList>
    </citation>
    <scope>NUCLEOTIDE SEQUENCE [LARGE SCALE GENOMIC DNA]</scope>
    <source>
        <strain evidence="3">C459-1</strain>
    </source>
</reference>
<keyword evidence="3" id="KW-1185">Reference proteome</keyword>
<protein>
    <submittedName>
        <fullName evidence="2">ATP-binding protein</fullName>
    </submittedName>
</protein>
<dbReference type="GO" id="GO:0005524">
    <property type="term" value="F:ATP binding"/>
    <property type="evidence" value="ECO:0007669"/>
    <property type="project" value="UniProtKB-KW"/>
</dbReference>
<gene>
    <name evidence="2" type="ORF">JKG61_20225</name>
</gene>
<evidence type="ECO:0000259" key="1">
    <source>
        <dbReference type="Pfam" id="PF13304"/>
    </source>
</evidence>
<sequence length="382" mass="44270">MFKNFDLPKELTEFSDSIEDVNILVGENGSGKSIMLNEVARYHTNAGRNVIAIANSIYDKFNVRKSNFKILRGGYGKQLAKRSIIDLLKVFADDYGDNKYSVLRTLDYIGFDQVLGLKINPRKINQLKNHRDSNDQESINSFFAYFYDIMDSNKVHSKNDFVPINLDRNNLQGQLSWDLFRLLRHSKLNQQEVLRIFDFALMKNNQLIELFGASSGELTLLTSLIFISANIDKETIILIDEPENSLHPKWQIEFIRLILDLFHLYQPKIIIATHSPLIINGGKLNVQNINILKGGPNGFFPLERNKKNVEEIYEEYFNVTTPENRYLSDFLMSKFNLLTERKMELSDFENVVNRFIDQSYDEVQQKALRGIIKLAHQVESNN</sequence>
<organism evidence="2 3">
    <name type="scientific">Sphingobacterium faecale</name>
    <dbReference type="NCBI Taxonomy" id="2803775"/>
    <lineage>
        <taxon>Bacteria</taxon>
        <taxon>Pseudomonadati</taxon>
        <taxon>Bacteroidota</taxon>
        <taxon>Sphingobacteriia</taxon>
        <taxon>Sphingobacteriales</taxon>
        <taxon>Sphingobacteriaceae</taxon>
        <taxon>Sphingobacterium</taxon>
    </lineage>
</organism>
<name>A0ABS1RAP1_9SPHI</name>
<dbReference type="Pfam" id="PF13304">
    <property type="entry name" value="AAA_21"/>
    <property type="match status" value="1"/>
</dbReference>
<accession>A0ABS1RAP1</accession>
<dbReference type="RefSeq" id="WP_202104830.1">
    <property type="nucleotide sequence ID" value="NZ_JAERTY010000012.1"/>
</dbReference>
<dbReference type="Gene3D" id="3.40.50.300">
    <property type="entry name" value="P-loop containing nucleotide triphosphate hydrolases"/>
    <property type="match status" value="1"/>
</dbReference>
<dbReference type="InterPro" id="IPR051396">
    <property type="entry name" value="Bact_Antivir_Def_Nuclease"/>
</dbReference>
<dbReference type="InterPro" id="IPR027417">
    <property type="entry name" value="P-loop_NTPase"/>
</dbReference>
<keyword evidence="2" id="KW-0547">Nucleotide-binding</keyword>
<dbReference type="SUPFAM" id="SSF52540">
    <property type="entry name" value="P-loop containing nucleoside triphosphate hydrolases"/>
    <property type="match status" value="1"/>
</dbReference>